<dbReference type="SUPFAM" id="SSF53850">
    <property type="entry name" value="Periplasmic binding protein-like II"/>
    <property type="match status" value="1"/>
</dbReference>
<accession>A0A1Y2MYY4</accession>
<dbReference type="Gene3D" id="3.40.190.120">
    <property type="entry name" value="Osmoprotection protein (prox), domain 2"/>
    <property type="match status" value="1"/>
</dbReference>
<dbReference type="InterPro" id="IPR007210">
    <property type="entry name" value="ABC_Gly_betaine_transp_sub-bd"/>
</dbReference>
<feature type="domain" description="ABC-type glycine betaine transport system substrate-binding" evidence="2">
    <location>
        <begin position="53"/>
        <end position="319"/>
    </location>
</feature>
<dbReference type="Proteomes" id="UP000194360">
    <property type="component" value="Unassembled WGS sequence"/>
</dbReference>
<dbReference type="EMBL" id="MIGB01000013">
    <property type="protein sequence ID" value="OSY40424.1"/>
    <property type="molecule type" value="Genomic_DNA"/>
</dbReference>
<evidence type="ECO:0000313" key="3">
    <source>
        <dbReference type="EMBL" id="OSY40424.1"/>
    </source>
</evidence>
<gene>
    <name evidence="3" type="primary">osmF_3</name>
    <name evidence="3" type="ORF">BG845_02828</name>
</gene>
<keyword evidence="4" id="KW-1185">Reference proteome</keyword>
<evidence type="ECO:0000313" key="4">
    <source>
        <dbReference type="Proteomes" id="UP000194360"/>
    </source>
</evidence>
<protein>
    <submittedName>
        <fullName evidence="3">Putative osmoprotectant uptake system substrate-binding protein OsmF</fullName>
    </submittedName>
</protein>
<keyword evidence="1" id="KW-0732">Signal</keyword>
<dbReference type="Gene3D" id="3.40.190.10">
    <property type="entry name" value="Periplasmic binding protein-like II"/>
    <property type="match status" value="1"/>
</dbReference>
<sequence>MRFGRRSRRIAWTAIAAVTAVTLAGCGGLDASGPSASGGTLADAGNLEGVDYIVGGKNFDEQLVLCEITVAALESVGGNVTPRCNLGGTDVARQALLAGDINIYWDYTGTAWASFFQETERIPDDNELYRLVAERDLQENQLVWLDKADFNNTYAFAVNGDKAREENLATITDMATYIREGKPGTVCVETEYNSRDDGLRGLQETYDFQVPADRLQVLATGAIYQATQNGDCTFGLVFTTDGRIPGLGLTVLDDDKRYHVTYNAAPIVRNETYTQNEAIRQVMAPISTALDYETMLRLNGQVSSEGRDAREVARTWLTEEGFTG</sequence>
<reference evidence="3 4" key="1">
    <citation type="submission" date="2016-09" db="EMBL/GenBank/DDBJ databases">
        <title>Pseudonocardia autotrophica DSM535, a candidate organism with high potential of specific P450 cytochromes.</title>
        <authorList>
            <person name="Grumaz C."/>
            <person name="Vainshtein Y."/>
            <person name="Kirstahler P."/>
            <person name="Sohn K."/>
        </authorList>
    </citation>
    <scope>NUCLEOTIDE SEQUENCE [LARGE SCALE GENOMIC DNA]</scope>
    <source>
        <strain evidence="3 4">DSM 535</strain>
    </source>
</reference>
<dbReference type="GO" id="GO:0043190">
    <property type="term" value="C:ATP-binding cassette (ABC) transporter complex"/>
    <property type="evidence" value="ECO:0007669"/>
    <property type="project" value="InterPro"/>
</dbReference>
<dbReference type="PROSITE" id="PS51257">
    <property type="entry name" value="PROKAR_LIPOPROTEIN"/>
    <property type="match status" value="1"/>
</dbReference>
<proteinExistence type="predicted"/>
<dbReference type="RefSeq" id="WP_232021090.1">
    <property type="nucleotide sequence ID" value="NZ_AP018920.1"/>
</dbReference>
<dbReference type="AlphaFoldDB" id="A0A1Y2MYY4"/>
<name>A0A1Y2MYY4_PSEAH</name>
<comment type="caution">
    <text evidence="3">The sequence shown here is derived from an EMBL/GenBank/DDBJ whole genome shotgun (WGS) entry which is preliminary data.</text>
</comment>
<dbReference type="STRING" id="2074.BG845_02828"/>
<dbReference type="Pfam" id="PF04069">
    <property type="entry name" value="OpuAC"/>
    <property type="match status" value="1"/>
</dbReference>
<feature type="chain" id="PRO_5038513497" evidence="1">
    <location>
        <begin position="25"/>
        <end position="324"/>
    </location>
</feature>
<organism evidence="3 4">
    <name type="scientific">Pseudonocardia autotrophica</name>
    <name type="common">Amycolata autotrophica</name>
    <name type="synonym">Nocardia autotrophica</name>
    <dbReference type="NCBI Taxonomy" id="2074"/>
    <lineage>
        <taxon>Bacteria</taxon>
        <taxon>Bacillati</taxon>
        <taxon>Actinomycetota</taxon>
        <taxon>Actinomycetes</taxon>
        <taxon>Pseudonocardiales</taxon>
        <taxon>Pseudonocardiaceae</taxon>
        <taxon>Pseudonocardia</taxon>
    </lineage>
</organism>
<evidence type="ECO:0000259" key="2">
    <source>
        <dbReference type="Pfam" id="PF04069"/>
    </source>
</evidence>
<feature type="signal peptide" evidence="1">
    <location>
        <begin position="1"/>
        <end position="24"/>
    </location>
</feature>
<dbReference type="GO" id="GO:0022857">
    <property type="term" value="F:transmembrane transporter activity"/>
    <property type="evidence" value="ECO:0007669"/>
    <property type="project" value="InterPro"/>
</dbReference>
<evidence type="ECO:0000256" key="1">
    <source>
        <dbReference type="SAM" id="SignalP"/>
    </source>
</evidence>